<proteinExistence type="predicted"/>
<protein>
    <submittedName>
        <fullName evidence="2">Uncharacterized protein</fullName>
    </submittedName>
</protein>
<accession>A0AAX4PM41</accession>
<reference evidence="2 3" key="1">
    <citation type="submission" date="2024-03" db="EMBL/GenBank/DDBJ databases">
        <title>Complete genome sequence of the green alga Chloropicon roscoffensis RCC1871.</title>
        <authorList>
            <person name="Lemieux C."/>
            <person name="Pombert J.-F."/>
            <person name="Otis C."/>
            <person name="Turmel M."/>
        </authorList>
    </citation>
    <scope>NUCLEOTIDE SEQUENCE [LARGE SCALE GENOMIC DNA]</scope>
    <source>
        <strain evidence="2 3">RCC1871</strain>
    </source>
</reference>
<dbReference type="EMBL" id="CP151518">
    <property type="protein sequence ID" value="WZN67080.1"/>
    <property type="molecule type" value="Genomic_DNA"/>
</dbReference>
<dbReference type="AlphaFoldDB" id="A0AAX4PM41"/>
<keyword evidence="1" id="KW-0472">Membrane</keyword>
<evidence type="ECO:0000313" key="3">
    <source>
        <dbReference type="Proteomes" id="UP001472866"/>
    </source>
</evidence>
<feature type="transmembrane region" description="Helical" evidence="1">
    <location>
        <begin position="173"/>
        <end position="191"/>
    </location>
</feature>
<keyword evidence="1" id="KW-0812">Transmembrane</keyword>
<dbReference type="Proteomes" id="UP001472866">
    <property type="component" value="Chromosome 18"/>
</dbReference>
<evidence type="ECO:0000313" key="2">
    <source>
        <dbReference type="EMBL" id="WZN67080.1"/>
    </source>
</evidence>
<sequence>MASLKNWEAQARTNSILAGSIQALEARVDDCYVLLDWREEVEGKLDELGGDIIIMKDKHESDERKAKEAKKEQANQLARRPSILGRLRSGSVTAVSGEDAAAEALRAVTEQLTIVKTKKNPLVRLKNLLGYCVAAQGPAEVRAFSAQMSNLALTCVLLLYAFSYGNVISQLEVLVLSASILLTTVFTYLNAHKRTLKRCNLALAALVWQMSMDASVLKDAIEEVGKHYSFCRLDLKSLDSSRCDLRQMHAAYKASFGLVTAMVAVYTFYLVCTCRDECEAERTAREVKDKLISKISASPRKSVMKRFSISGKGNAPAPMRRMSLVAADNSA</sequence>
<keyword evidence="3" id="KW-1185">Reference proteome</keyword>
<name>A0AAX4PM41_9CHLO</name>
<feature type="transmembrane region" description="Helical" evidence="1">
    <location>
        <begin position="150"/>
        <end position="167"/>
    </location>
</feature>
<keyword evidence="1" id="KW-1133">Transmembrane helix</keyword>
<gene>
    <name evidence="2" type="ORF">HKI87_18g86520</name>
</gene>
<organism evidence="2 3">
    <name type="scientific">Chloropicon roscoffensis</name>
    <dbReference type="NCBI Taxonomy" id="1461544"/>
    <lineage>
        <taxon>Eukaryota</taxon>
        <taxon>Viridiplantae</taxon>
        <taxon>Chlorophyta</taxon>
        <taxon>Chloropicophyceae</taxon>
        <taxon>Chloropicales</taxon>
        <taxon>Chloropicaceae</taxon>
        <taxon>Chloropicon</taxon>
    </lineage>
</organism>
<feature type="transmembrane region" description="Helical" evidence="1">
    <location>
        <begin position="250"/>
        <end position="271"/>
    </location>
</feature>
<evidence type="ECO:0000256" key="1">
    <source>
        <dbReference type="SAM" id="Phobius"/>
    </source>
</evidence>